<comment type="caution">
    <text evidence="2">The sequence shown here is derived from an EMBL/GenBank/DDBJ whole genome shotgun (WGS) entry which is preliminary data.</text>
</comment>
<dbReference type="STRING" id="1121097.GCA_000428125_01308"/>
<organism evidence="2 3">
    <name type="scientific">Bacteroides graminisolvens DSM 19988 = JCM 15093</name>
    <dbReference type="NCBI Taxonomy" id="1121097"/>
    <lineage>
        <taxon>Bacteria</taxon>
        <taxon>Pseudomonadati</taxon>
        <taxon>Bacteroidota</taxon>
        <taxon>Bacteroidia</taxon>
        <taxon>Bacteroidales</taxon>
        <taxon>Bacteroidaceae</taxon>
        <taxon>Bacteroides</taxon>
    </lineage>
</organism>
<dbReference type="Pfam" id="PF08759">
    <property type="entry name" value="GT-D"/>
    <property type="match status" value="1"/>
</dbReference>
<sequence>MNIQLIIQTIKSKLRYGCIVEWYNFWYIVLHKSQKQIPQIASIDETIQKIVKEGCSVSRFGDGEILLTNNKAIGFQKADSKLGERLKEVLQSNADGHIVCLSDTFTDIYRYNRKARRFWRTHFFIYGHIWDNLLISNKQYYNTFVTRPYMDFAQKTQCGKWFHDMQAIWQNRNIIFIEGEKSRLGVGNDLFHNAKSIKRILCPPTSAFDKYDSIINEAVKQSKDVLFLIALGPTATVLAYDLHKKGYQAIDIGHVDIEYEWWRMNAKRKVKIQNKYVNEAVGGNIVSVAGEEYESQIIAKIL</sequence>
<dbReference type="RefSeq" id="WP_024995702.1">
    <property type="nucleotide sequence ID" value="NZ_BAJS01000002.1"/>
</dbReference>
<reference evidence="2 3" key="1">
    <citation type="journal article" date="2015" name="Microbes Environ.">
        <title>Distribution and evolution of nitrogen fixation genes in the phylum bacteroidetes.</title>
        <authorList>
            <person name="Inoue J."/>
            <person name="Oshima K."/>
            <person name="Suda W."/>
            <person name="Sakamoto M."/>
            <person name="Iino T."/>
            <person name="Noda S."/>
            <person name="Hongoh Y."/>
            <person name="Hattori M."/>
            <person name="Ohkuma M."/>
        </authorList>
    </citation>
    <scope>NUCLEOTIDE SEQUENCE [LARGE SCALE GENOMIC DNA]</scope>
    <source>
        <strain evidence="2 3">JCM 15093</strain>
    </source>
</reference>
<gene>
    <name evidence="2" type="ORF">JCM15093_688</name>
</gene>
<dbReference type="OrthoDB" id="796510at2"/>
<protein>
    <submittedName>
        <fullName evidence="2">Glycosyltransferase, family 8</fullName>
    </submittedName>
</protein>
<proteinExistence type="predicted"/>
<dbReference type="eggNOG" id="COG1442">
    <property type="taxonomic scope" value="Bacteria"/>
</dbReference>
<dbReference type="GO" id="GO:0016740">
    <property type="term" value="F:transferase activity"/>
    <property type="evidence" value="ECO:0007669"/>
    <property type="project" value="UniProtKB-KW"/>
</dbReference>
<dbReference type="InterPro" id="IPR014869">
    <property type="entry name" value="GT-D"/>
</dbReference>
<keyword evidence="2" id="KW-0808">Transferase</keyword>
<dbReference type="Proteomes" id="UP000027601">
    <property type="component" value="Unassembled WGS sequence"/>
</dbReference>
<evidence type="ECO:0000313" key="3">
    <source>
        <dbReference type="Proteomes" id="UP000027601"/>
    </source>
</evidence>
<feature type="domain" description="Glycosyltransferase GT-D fold" evidence="1">
    <location>
        <begin position="57"/>
        <end position="279"/>
    </location>
</feature>
<name>A0A069CZP8_9BACE</name>
<dbReference type="EMBL" id="BAJS01000002">
    <property type="protein sequence ID" value="GAK35585.1"/>
    <property type="molecule type" value="Genomic_DNA"/>
</dbReference>
<dbReference type="AlphaFoldDB" id="A0A069CZP8"/>
<dbReference type="NCBIfam" id="TIGR03728">
    <property type="entry name" value="glyco_access_1"/>
    <property type="match status" value="1"/>
</dbReference>
<evidence type="ECO:0000313" key="2">
    <source>
        <dbReference type="EMBL" id="GAK35585.1"/>
    </source>
</evidence>
<evidence type="ECO:0000259" key="1">
    <source>
        <dbReference type="Pfam" id="PF08759"/>
    </source>
</evidence>
<accession>A0A069CZP8</accession>
<keyword evidence="3" id="KW-1185">Reference proteome</keyword>